<dbReference type="EMBL" id="ADEF01000029">
    <property type="protein sequence ID" value="EFA97583.1"/>
    <property type="molecule type" value="Genomic_DNA"/>
</dbReference>
<sequence>MVCKLNSVSFAFIVRMECKDNQKYQLHIGIILSFLVIFVCRIAAILTI</sequence>
<protein>
    <submittedName>
        <fullName evidence="2">Uncharacterized protein</fullName>
    </submittedName>
</protein>
<evidence type="ECO:0000313" key="3">
    <source>
        <dbReference type="Proteomes" id="UP000004001"/>
    </source>
</evidence>
<dbReference type="AlphaFoldDB" id="D1VZB0"/>
<evidence type="ECO:0000256" key="1">
    <source>
        <dbReference type="SAM" id="Phobius"/>
    </source>
</evidence>
<dbReference type="Proteomes" id="UP000004001">
    <property type="component" value="Unassembled WGS sequence"/>
</dbReference>
<keyword evidence="1" id="KW-0472">Membrane</keyword>
<proteinExistence type="predicted"/>
<name>D1VZB0_9BACT</name>
<gene>
    <name evidence="2" type="ORF">HMPREF9019_0497</name>
</gene>
<organism evidence="2 3">
    <name type="scientific">Hoylesella timonensis CRIS 5C-B1</name>
    <dbReference type="NCBI Taxonomy" id="679189"/>
    <lineage>
        <taxon>Bacteria</taxon>
        <taxon>Pseudomonadati</taxon>
        <taxon>Bacteroidota</taxon>
        <taxon>Bacteroidia</taxon>
        <taxon>Bacteroidales</taxon>
        <taxon>Prevotellaceae</taxon>
        <taxon>Hoylesella</taxon>
    </lineage>
</organism>
<feature type="transmembrane region" description="Helical" evidence="1">
    <location>
        <begin position="24"/>
        <end position="46"/>
    </location>
</feature>
<reference evidence="2 3" key="1">
    <citation type="submission" date="2009-12" db="EMBL/GenBank/DDBJ databases">
        <title>Genome Sequence of Prevotella timonensis CRIS 5C-B1.</title>
        <authorList>
            <person name="Durkin A.S."/>
            <person name="Madupu R."/>
            <person name="Torralba M."/>
            <person name="Methe B."/>
            <person name="Sutton G."/>
            <person name="Strausberg R.L."/>
            <person name="Nelson K.E."/>
        </authorList>
    </citation>
    <scope>NUCLEOTIDE SEQUENCE [LARGE SCALE GENOMIC DNA]</scope>
    <source>
        <strain evidence="2 3">CRIS 5C-B1</strain>
    </source>
</reference>
<keyword evidence="1" id="KW-0812">Transmembrane</keyword>
<keyword evidence="1" id="KW-1133">Transmembrane helix</keyword>
<evidence type="ECO:0000313" key="2">
    <source>
        <dbReference type="EMBL" id="EFA97583.1"/>
    </source>
</evidence>
<comment type="caution">
    <text evidence="2">The sequence shown here is derived from an EMBL/GenBank/DDBJ whole genome shotgun (WGS) entry which is preliminary data.</text>
</comment>
<keyword evidence="3" id="KW-1185">Reference proteome</keyword>
<accession>D1VZB0</accession>